<dbReference type="SUPFAM" id="SSF81324">
    <property type="entry name" value="Voltage-gated potassium channels"/>
    <property type="match status" value="1"/>
</dbReference>
<proteinExistence type="predicted"/>
<evidence type="ECO:0000313" key="10">
    <source>
        <dbReference type="EMBL" id="KAB3525828.1"/>
    </source>
</evidence>
<evidence type="ECO:0000259" key="9">
    <source>
        <dbReference type="Pfam" id="PF07885"/>
    </source>
</evidence>
<dbReference type="AlphaFoldDB" id="A0A833HLG8"/>
<dbReference type="GO" id="GO:0005249">
    <property type="term" value="F:voltage-gated potassium channel activity"/>
    <property type="evidence" value="ECO:0007669"/>
    <property type="project" value="InterPro"/>
</dbReference>
<feature type="transmembrane region" description="Helical" evidence="8">
    <location>
        <begin position="70"/>
        <end position="88"/>
    </location>
</feature>
<comment type="subcellular location">
    <subcellularLocation>
        <location evidence="1">Membrane</location>
        <topology evidence="1">Multi-pass membrane protein</topology>
    </subcellularLocation>
</comment>
<dbReference type="GO" id="GO:0008076">
    <property type="term" value="C:voltage-gated potassium channel complex"/>
    <property type="evidence" value="ECO:0007669"/>
    <property type="project" value="InterPro"/>
</dbReference>
<dbReference type="InterPro" id="IPR027359">
    <property type="entry name" value="Volt_channel_dom_sf"/>
</dbReference>
<dbReference type="PRINTS" id="PR00169">
    <property type="entry name" value="KCHANNEL"/>
</dbReference>
<reference evidence="10 11" key="1">
    <citation type="submission" date="2019-10" db="EMBL/GenBank/DDBJ databases">
        <title>Alkaliphilus serpentinus sp. nov. and Alkaliphilus pronyensis sp. nov., two novel anaerobic alkaliphilic species isolated from the serpentinized-hosted hydrothermal field of the Prony Bay (New Caledonia).</title>
        <authorList>
            <person name="Postec A."/>
        </authorList>
    </citation>
    <scope>NUCLEOTIDE SEQUENCE [LARGE SCALE GENOMIC DNA]</scope>
    <source>
        <strain evidence="10 11">LacT</strain>
    </source>
</reference>
<evidence type="ECO:0000256" key="6">
    <source>
        <dbReference type="ARBA" id="ARBA00023136"/>
    </source>
</evidence>
<gene>
    <name evidence="10" type="ORF">F8153_14535</name>
</gene>
<keyword evidence="4 8" id="KW-1133">Transmembrane helix</keyword>
<evidence type="ECO:0000256" key="3">
    <source>
        <dbReference type="ARBA" id="ARBA00022692"/>
    </source>
</evidence>
<dbReference type="EMBL" id="WBZB01000056">
    <property type="protein sequence ID" value="KAB3525828.1"/>
    <property type="molecule type" value="Genomic_DNA"/>
</dbReference>
<sequence length="256" mass="29773">MKFPRRLVIIYETCIALLALALVTLALLDLIGRITIYRSDRLIFIENSILFIFAVDYFTRLFFSKDKRKFAISHIFDLIAIIPFNYFFRGIRVFRLLRLIKLTEALQIMRIIRLLALMSKLRHEISLFFRTSGFLYITLINTVAILFGAIGIYYAEFKYSINRFGEALWWSVVTATTVGYGDIVPITILGRIIGSIVMFAGITFMGIYTGMITIYFINNKSRYKTSKSKKVDLSQLNPEEIEEVIKFIDFIKSKRL</sequence>
<evidence type="ECO:0000256" key="8">
    <source>
        <dbReference type="SAM" id="Phobius"/>
    </source>
</evidence>
<dbReference type="InterPro" id="IPR028325">
    <property type="entry name" value="VG_K_chnl"/>
</dbReference>
<organism evidence="10 11">
    <name type="scientific">Alkaliphilus serpentinus</name>
    <dbReference type="NCBI Taxonomy" id="1482731"/>
    <lineage>
        <taxon>Bacteria</taxon>
        <taxon>Bacillati</taxon>
        <taxon>Bacillota</taxon>
        <taxon>Clostridia</taxon>
        <taxon>Peptostreptococcales</taxon>
        <taxon>Natronincolaceae</taxon>
        <taxon>Alkaliphilus</taxon>
    </lineage>
</organism>
<keyword evidence="7 10" id="KW-0407">Ion channel</keyword>
<keyword evidence="6 8" id="KW-0472">Membrane</keyword>
<dbReference type="Gene3D" id="1.20.120.350">
    <property type="entry name" value="Voltage-gated potassium channels. Chain C"/>
    <property type="match status" value="1"/>
</dbReference>
<feature type="transmembrane region" description="Helical" evidence="8">
    <location>
        <begin position="43"/>
        <end position="63"/>
    </location>
</feature>
<keyword evidence="11" id="KW-1185">Reference proteome</keyword>
<dbReference type="Pfam" id="PF07885">
    <property type="entry name" value="Ion_trans_2"/>
    <property type="match status" value="1"/>
</dbReference>
<name>A0A833HLG8_9FIRM</name>
<dbReference type="OrthoDB" id="9810759at2"/>
<feature type="transmembrane region" description="Helical" evidence="8">
    <location>
        <begin position="192"/>
        <end position="217"/>
    </location>
</feature>
<dbReference type="Proteomes" id="UP000465601">
    <property type="component" value="Unassembled WGS sequence"/>
</dbReference>
<feature type="domain" description="Potassium channel" evidence="9">
    <location>
        <begin position="144"/>
        <end position="216"/>
    </location>
</feature>
<protein>
    <submittedName>
        <fullName evidence="10">Potassium channel family protein</fullName>
    </submittedName>
</protein>
<feature type="transmembrane region" description="Helical" evidence="8">
    <location>
        <begin position="7"/>
        <end position="31"/>
    </location>
</feature>
<dbReference type="PANTHER" id="PTHR11537:SF254">
    <property type="entry name" value="POTASSIUM VOLTAGE-GATED CHANNEL PROTEIN SHAB"/>
    <property type="match status" value="1"/>
</dbReference>
<dbReference type="InterPro" id="IPR013099">
    <property type="entry name" value="K_chnl_dom"/>
</dbReference>
<dbReference type="RefSeq" id="WP_151867078.1">
    <property type="nucleotide sequence ID" value="NZ_WBZB01000056.1"/>
</dbReference>
<comment type="caution">
    <text evidence="10">The sequence shown here is derived from an EMBL/GenBank/DDBJ whole genome shotgun (WGS) entry which is preliminary data.</text>
</comment>
<feature type="transmembrane region" description="Helical" evidence="8">
    <location>
        <begin position="167"/>
        <end position="186"/>
    </location>
</feature>
<accession>A0A833HLG8</accession>
<dbReference type="Gene3D" id="1.10.287.70">
    <property type="match status" value="1"/>
</dbReference>
<evidence type="ECO:0000256" key="2">
    <source>
        <dbReference type="ARBA" id="ARBA00022448"/>
    </source>
</evidence>
<evidence type="ECO:0000313" key="11">
    <source>
        <dbReference type="Proteomes" id="UP000465601"/>
    </source>
</evidence>
<dbReference type="PANTHER" id="PTHR11537">
    <property type="entry name" value="VOLTAGE-GATED POTASSIUM CHANNEL"/>
    <property type="match status" value="1"/>
</dbReference>
<dbReference type="Gene3D" id="1.20.5.110">
    <property type="match status" value="1"/>
</dbReference>
<evidence type="ECO:0000256" key="7">
    <source>
        <dbReference type="ARBA" id="ARBA00023303"/>
    </source>
</evidence>
<keyword evidence="5" id="KW-0406">Ion transport</keyword>
<dbReference type="GO" id="GO:0001508">
    <property type="term" value="P:action potential"/>
    <property type="evidence" value="ECO:0007669"/>
    <property type="project" value="TreeGrafter"/>
</dbReference>
<evidence type="ECO:0000256" key="5">
    <source>
        <dbReference type="ARBA" id="ARBA00023065"/>
    </source>
</evidence>
<evidence type="ECO:0000256" key="4">
    <source>
        <dbReference type="ARBA" id="ARBA00022989"/>
    </source>
</evidence>
<feature type="transmembrane region" description="Helical" evidence="8">
    <location>
        <begin position="134"/>
        <end position="155"/>
    </location>
</feature>
<evidence type="ECO:0000256" key="1">
    <source>
        <dbReference type="ARBA" id="ARBA00004141"/>
    </source>
</evidence>
<keyword evidence="2" id="KW-0813">Transport</keyword>
<keyword evidence="3 8" id="KW-0812">Transmembrane</keyword>